<keyword evidence="3" id="KW-1185">Reference proteome</keyword>
<feature type="signal peptide" evidence="1">
    <location>
        <begin position="1"/>
        <end position="28"/>
    </location>
</feature>
<evidence type="ECO:0000313" key="3">
    <source>
        <dbReference type="Proteomes" id="UP001620626"/>
    </source>
</evidence>
<proteinExistence type="predicted"/>
<evidence type="ECO:0000313" key="2">
    <source>
        <dbReference type="EMBL" id="KAL3105231.1"/>
    </source>
</evidence>
<name>A0ABD2KQR5_9BILA</name>
<accession>A0ABD2KQR5</accession>
<dbReference type="Proteomes" id="UP001620626">
    <property type="component" value="Unassembled WGS sequence"/>
</dbReference>
<reference evidence="2 3" key="1">
    <citation type="submission" date="2024-10" db="EMBL/GenBank/DDBJ databases">
        <authorList>
            <person name="Kim D."/>
        </authorList>
    </citation>
    <scope>NUCLEOTIDE SEQUENCE [LARGE SCALE GENOMIC DNA]</scope>
    <source>
        <strain evidence="2">BH-2024</strain>
    </source>
</reference>
<feature type="chain" id="PRO_5044770352" evidence="1">
    <location>
        <begin position="29"/>
        <end position="135"/>
    </location>
</feature>
<gene>
    <name evidence="2" type="ORF">niasHT_024125</name>
</gene>
<sequence length="135" mass="15174">MPSKMPMPMPKVAFLTLTLLPLFQLVATEKETNEQKGNNKDVFDRLVDASHSIVIQSADWSRDNAAPAVRSYFDTIKSYVQDPKNHEKVQEFLEEKVVPFAKDVANAAIPEVKKVYNASVEAAKRRQEKRGGGNQ</sequence>
<protein>
    <submittedName>
        <fullName evidence="2">Uncharacterized protein</fullName>
    </submittedName>
</protein>
<comment type="caution">
    <text evidence="2">The sequence shown here is derived from an EMBL/GenBank/DDBJ whole genome shotgun (WGS) entry which is preliminary data.</text>
</comment>
<dbReference type="AlphaFoldDB" id="A0ABD2KQR5"/>
<evidence type="ECO:0000256" key="1">
    <source>
        <dbReference type="SAM" id="SignalP"/>
    </source>
</evidence>
<organism evidence="2 3">
    <name type="scientific">Heterodera trifolii</name>
    <dbReference type="NCBI Taxonomy" id="157864"/>
    <lineage>
        <taxon>Eukaryota</taxon>
        <taxon>Metazoa</taxon>
        <taxon>Ecdysozoa</taxon>
        <taxon>Nematoda</taxon>
        <taxon>Chromadorea</taxon>
        <taxon>Rhabditida</taxon>
        <taxon>Tylenchina</taxon>
        <taxon>Tylenchomorpha</taxon>
        <taxon>Tylenchoidea</taxon>
        <taxon>Heteroderidae</taxon>
        <taxon>Heteroderinae</taxon>
        <taxon>Heterodera</taxon>
    </lineage>
</organism>
<dbReference type="EMBL" id="JBICBT010000690">
    <property type="protein sequence ID" value="KAL3105231.1"/>
    <property type="molecule type" value="Genomic_DNA"/>
</dbReference>
<keyword evidence="1" id="KW-0732">Signal</keyword>